<dbReference type="EMBL" id="CM026430">
    <property type="protein sequence ID" value="KAG0561830.1"/>
    <property type="molecule type" value="Genomic_DNA"/>
</dbReference>
<sequence length="59" mass="6387">MSLTLLTLICQLSFVSCNKSSPIPHLNLTHTLLHVMETQTSELKGKPGGIEGGRITLIL</sequence>
<keyword evidence="1" id="KW-0732">Signal</keyword>
<organism evidence="2 3">
    <name type="scientific">Ceratodon purpureus</name>
    <name type="common">Fire moss</name>
    <name type="synonym">Dicranum purpureum</name>
    <dbReference type="NCBI Taxonomy" id="3225"/>
    <lineage>
        <taxon>Eukaryota</taxon>
        <taxon>Viridiplantae</taxon>
        <taxon>Streptophyta</taxon>
        <taxon>Embryophyta</taxon>
        <taxon>Bryophyta</taxon>
        <taxon>Bryophytina</taxon>
        <taxon>Bryopsida</taxon>
        <taxon>Dicranidae</taxon>
        <taxon>Pseudoditrichales</taxon>
        <taxon>Ditrichaceae</taxon>
        <taxon>Ceratodon</taxon>
    </lineage>
</organism>
<accession>A0A8T0GS79</accession>
<dbReference type="AlphaFoldDB" id="A0A8T0GS79"/>
<reference evidence="2" key="1">
    <citation type="submission" date="2020-06" db="EMBL/GenBank/DDBJ databases">
        <title>WGS assembly of Ceratodon purpureus strain R40.</title>
        <authorList>
            <person name="Carey S.B."/>
            <person name="Jenkins J."/>
            <person name="Shu S."/>
            <person name="Lovell J.T."/>
            <person name="Sreedasyam A."/>
            <person name="Maumus F."/>
            <person name="Tiley G.P."/>
            <person name="Fernandez-Pozo N."/>
            <person name="Barry K."/>
            <person name="Chen C."/>
            <person name="Wang M."/>
            <person name="Lipzen A."/>
            <person name="Daum C."/>
            <person name="Saski C.A."/>
            <person name="Payton A.C."/>
            <person name="Mcbreen J.C."/>
            <person name="Conrad R.E."/>
            <person name="Kollar L.M."/>
            <person name="Olsson S."/>
            <person name="Huttunen S."/>
            <person name="Landis J.B."/>
            <person name="Wickett N.J."/>
            <person name="Johnson M.G."/>
            <person name="Rensing S.A."/>
            <person name="Grimwood J."/>
            <person name="Schmutz J."/>
            <person name="Mcdaniel S.F."/>
        </authorList>
    </citation>
    <scope>NUCLEOTIDE SEQUENCE</scope>
    <source>
        <strain evidence="2">R40</strain>
    </source>
</reference>
<protein>
    <submittedName>
        <fullName evidence="2">Uncharacterized protein</fullName>
    </submittedName>
</protein>
<feature type="chain" id="PRO_5035739303" evidence="1">
    <location>
        <begin position="18"/>
        <end position="59"/>
    </location>
</feature>
<keyword evidence="3" id="KW-1185">Reference proteome</keyword>
<gene>
    <name evidence="2" type="ORF">KC19_9G095600</name>
</gene>
<evidence type="ECO:0000313" key="2">
    <source>
        <dbReference type="EMBL" id="KAG0561830.1"/>
    </source>
</evidence>
<feature type="signal peptide" evidence="1">
    <location>
        <begin position="1"/>
        <end position="17"/>
    </location>
</feature>
<evidence type="ECO:0000313" key="3">
    <source>
        <dbReference type="Proteomes" id="UP000822688"/>
    </source>
</evidence>
<name>A0A8T0GS79_CERPU</name>
<evidence type="ECO:0000256" key="1">
    <source>
        <dbReference type="SAM" id="SignalP"/>
    </source>
</evidence>
<comment type="caution">
    <text evidence="2">The sequence shown here is derived from an EMBL/GenBank/DDBJ whole genome shotgun (WGS) entry which is preliminary data.</text>
</comment>
<proteinExistence type="predicted"/>
<dbReference type="Proteomes" id="UP000822688">
    <property type="component" value="Chromosome 9"/>
</dbReference>